<dbReference type="InterPro" id="IPR004797">
    <property type="entry name" value="Competence_ComEC/Rec2"/>
</dbReference>
<feature type="transmembrane region" description="Helical" evidence="6">
    <location>
        <begin position="317"/>
        <end position="334"/>
    </location>
</feature>
<feature type="transmembrane region" description="Helical" evidence="6">
    <location>
        <begin position="6"/>
        <end position="34"/>
    </location>
</feature>
<evidence type="ECO:0000256" key="2">
    <source>
        <dbReference type="ARBA" id="ARBA00022475"/>
    </source>
</evidence>
<dbReference type="InterPro" id="IPR036866">
    <property type="entry name" value="RibonucZ/Hydroxyglut_hydro"/>
</dbReference>
<name>A0ABW8NIN7_9GAMM</name>
<gene>
    <name evidence="8" type="ORF">WG929_09100</name>
</gene>
<feature type="transmembrane region" description="Helical" evidence="6">
    <location>
        <begin position="412"/>
        <end position="431"/>
    </location>
</feature>
<comment type="subcellular location">
    <subcellularLocation>
        <location evidence="1">Cell membrane</location>
        <topology evidence="1">Multi-pass membrane protein</topology>
    </subcellularLocation>
</comment>
<feature type="transmembrane region" description="Helical" evidence="6">
    <location>
        <begin position="279"/>
        <end position="305"/>
    </location>
</feature>
<keyword evidence="3 6" id="KW-0812">Transmembrane</keyword>
<comment type="caution">
    <text evidence="8">The sequence shown here is derived from an EMBL/GenBank/DDBJ whole genome shotgun (WGS) entry which is preliminary data.</text>
</comment>
<dbReference type="Pfam" id="PF13567">
    <property type="entry name" value="DUF4131"/>
    <property type="match status" value="1"/>
</dbReference>
<dbReference type="InterPro" id="IPR001279">
    <property type="entry name" value="Metallo-B-lactamas"/>
</dbReference>
<dbReference type="SUPFAM" id="SSF56281">
    <property type="entry name" value="Metallo-hydrolase/oxidoreductase"/>
    <property type="match status" value="1"/>
</dbReference>
<evidence type="ECO:0000256" key="5">
    <source>
        <dbReference type="ARBA" id="ARBA00023136"/>
    </source>
</evidence>
<feature type="transmembrane region" description="Helical" evidence="6">
    <location>
        <begin position="443"/>
        <end position="469"/>
    </location>
</feature>
<protein>
    <submittedName>
        <fullName evidence="8">DNA internalization-related competence protein ComEC/Rec2</fullName>
    </submittedName>
</protein>
<proteinExistence type="predicted"/>
<evidence type="ECO:0000313" key="9">
    <source>
        <dbReference type="Proteomes" id="UP001620597"/>
    </source>
</evidence>
<evidence type="ECO:0000256" key="4">
    <source>
        <dbReference type="ARBA" id="ARBA00022989"/>
    </source>
</evidence>
<keyword evidence="5 6" id="KW-0472">Membrane</keyword>
<keyword evidence="2" id="KW-1003">Cell membrane</keyword>
<feature type="transmembrane region" description="Helical" evidence="6">
    <location>
        <begin position="519"/>
        <end position="538"/>
    </location>
</feature>
<organism evidence="8 9">
    <name type="scientific">Oceanobacter antarcticus</name>
    <dbReference type="NCBI Taxonomy" id="3133425"/>
    <lineage>
        <taxon>Bacteria</taxon>
        <taxon>Pseudomonadati</taxon>
        <taxon>Pseudomonadota</taxon>
        <taxon>Gammaproteobacteria</taxon>
        <taxon>Oceanospirillales</taxon>
        <taxon>Oceanospirillaceae</taxon>
        <taxon>Oceanobacter</taxon>
    </lineage>
</organism>
<dbReference type="EMBL" id="JBBKTX010000009">
    <property type="protein sequence ID" value="MFK4752560.1"/>
    <property type="molecule type" value="Genomic_DNA"/>
</dbReference>
<dbReference type="PANTHER" id="PTHR30619">
    <property type="entry name" value="DNA INTERNALIZATION/COMPETENCE PROTEIN COMEC/REC2"/>
    <property type="match status" value="1"/>
</dbReference>
<dbReference type="NCBIfam" id="TIGR00360">
    <property type="entry name" value="ComEC_N-term"/>
    <property type="match status" value="1"/>
</dbReference>
<reference evidence="8 9" key="1">
    <citation type="submission" date="2024-03" db="EMBL/GenBank/DDBJ databases">
        <title>High-quality draft genome sequence of Oceanobacter sp. wDCs-4.</title>
        <authorList>
            <person name="Dong C."/>
        </authorList>
    </citation>
    <scope>NUCLEOTIDE SEQUENCE [LARGE SCALE GENOMIC DNA]</scope>
    <source>
        <strain evidence="9">wDCs-4</strain>
    </source>
</reference>
<dbReference type="Pfam" id="PF03772">
    <property type="entry name" value="Competence"/>
    <property type="match status" value="1"/>
</dbReference>
<evidence type="ECO:0000313" key="8">
    <source>
        <dbReference type="EMBL" id="MFK4752560.1"/>
    </source>
</evidence>
<dbReference type="Pfam" id="PF00753">
    <property type="entry name" value="Lactamase_B"/>
    <property type="match status" value="1"/>
</dbReference>
<dbReference type="InterPro" id="IPR052159">
    <property type="entry name" value="Competence_DNA_uptake"/>
</dbReference>
<dbReference type="Proteomes" id="UP001620597">
    <property type="component" value="Unassembled WGS sequence"/>
</dbReference>
<dbReference type="InterPro" id="IPR004477">
    <property type="entry name" value="ComEC_N"/>
</dbReference>
<dbReference type="SMART" id="SM00849">
    <property type="entry name" value="Lactamase_B"/>
    <property type="match status" value="1"/>
</dbReference>
<keyword evidence="9" id="KW-1185">Reference proteome</keyword>
<dbReference type="PANTHER" id="PTHR30619:SF1">
    <property type="entry name" value="RECOMBINATION PROTEIN 2"/>
    <property type="match status" value="1"/>
</dbReference>
<keyword evidence="4 6" id="KW-1133">Transmembrane helix</keyword>
<dbReference type="InterPro" id="IPR025405">
    <property type="entry name" value="DUF4131"/>
</dbReference>
<evidence type="ECO:0000259" key="7">
    <source>
        <dbReference type="SMART" id="SM00849"/>
    </source>
</evidence>
<feature type="transmembrane region" description="Helical" evidence="6">
    <location>
        <begin position="489"/>
        <end position="512"/>
    </location>
</feature>
<evidence type="ECO:0000256" key="1">
    <source>
        <dbReference type="ARBA" id="ARBA00004651"/>
    </source>
</evidence>
<evidence type="ECO:0000256" key="6">
    <source>
        <dbReference type="SAM" id="Phobius"/>
    </source>
</evidence>
<dbReference type="Gene3D" id="3.60.15.10">
    <property type="entry name" value="Ribonuclease Z/Hydroxyacylglutathione hydrolase-like"/>
    <property type="match status" value="1"/>
</dbReference>
<sequence>MQHLCVAAGAGMILGVLVPGSGYFLLALWSMLLVGRQLCRIYLAPSDVSLASAACRILNNVRVLAVVSALLIASLYGQIWLSFQLQHRLPASLDGTDVELVLRIVAREGDSSPASGSSSKPAQSNIYQKVTADVVQVLSVADLPEGQALPPLRRLVLGYYQGEPGLRVGETLQVRVRLRAIRAFANALPFDYEAWMLRQGVDARGYIRTIIPAEGELKELHPLVIESLLLNLRQRWLTQLQQIPSEAVRRWVSGLVFGVQDAFLPRHWQLARDTGTLHLLVVSGLHLGLVASVCGVLVGLVVRLLAPAYEINARWRLWGSGLLIAGMCLVYAVLAGAGIALQRAWIMLLVVLIVLGLRRRLAPVAALSYAFLIVLLVNPLMFTAAGFGFSMMAVAALLLFLGGRSVNWRQGIWLPQWLVFCALLPLMLWWGQAVGLVHLLCNAVAIPLLGLVLLPLAFLVLIWPADWAIEWIELLDRFWWQGLEMALDWPLPVVTALPDTLLITFILLLPLVYLGLRPWVSFLVMLAALAVVFSPASWHAPVAPQLRLLDVGQGQSLVASVGGRALVYDLGPAFGPDFSATEFMLLPSLRRLGNPQVTDLILSHSDIDHAGGLEVWLQQSTHHVSGFSGAAARIWLGQPPEAYRSLIRDTAVRWPTAAVRSCHNDDRWRNLTDDHAVMLPVRWRFLRTPERLHGNDNDASCVLQLEWFGHRILVPGDVSRTAEQSLVDRYGAELRSDVLVASHHGSASSSAEVFLQQVDPQQVWISAGFNNRYRHPSAVVITRLEHLGVDWLSTIDSGAISMDQRGRVTAVRDTWLPPWRQP</sequence>
<feature type="domain" description="Metallo-beta-lactamase" evidence="7">
    <location>
        <begin position="553"/>
        <end position="769"/>
    </location>
</feature>
<evidence type="ECO:0000256" key="3">
    <source>
        <dbReference type="ARBA" id="ARBA00022692"/>
    </source>
</evidence>
<accession>A0ABW8NIN7</accession>
<feature type="transmembrane region" description="Helical" evidence="6">
    <location>
        <begin position="63"/>
        <end position="83"/>
    </location>
</feature>
<feature type="transmembrane region" description="Helical" evidence="6">
    <location>
        <begin position="369"/>
        <end position="400"/>
    </location>
</feature>
<dbReference type="RefSeq" id="WP_416205781.1">
    <property type="nucleotide sequence ID" value="NZ_JBBKTX010000009.1"/>
</dbReference>
<dbReference type="NCBIfam" id="TIGR00361">
    <property type="entry name" value="ComEC_Rec2"/>
    <property type="match status" value="1"/>
</dbReference>
<feature type="transmembrane region" description="Helical" evidence="6">
    <location>
        <begin position="340"/>
        <end position="357"/>
    </location>
</feature>